<keyword evidence="5" id="KW-0479">Metal-binding</keyword>
<evidence type="ECO:0000256" key="4">
    <source>
        <dbReference type="ARBA" id="ARBA00022695"/>
    </source>
</evidence>
<evidence type="ECO:0000313" key="15">
    <source>
        <dbReference type="Proteomes" id="UP000187495"/>
    </source>
</evidence>
<sequence>MQIYLVGGAVRDMLLGLPVTDKDFVVVGGNQNTMLSHGFRQVGADFPVFLHPDTHNEYALARLERKSGTGHRAFCIDANESVRLQDDLLRRDLTINALAIQVQGLNDDTPIDGTVVDFYGGLADLHNKILRHVSPAFSEDPLRVLRVARFYARLSPLGFVIDDTTCTLMTDIASRGELATLSRERIWAEFARALMQPHGHQFISCLQDNEILLHILPTLAQTFTDNNSYAAVLARLQHACKQNAPLDVRFAMLFSNLYDNKDNLNDCLTRLNAPKAISQFVHAFANYHKILLNLENINAEQLLTMIEHTKAHKDDALLMLLYDACQIYQDKSIAYKKSWLNDAITRYQSVSMANINPTLTGKAIGDELTRLRLLQLTKFLQSSKHTHIAPNQGIQPS</sequence>
<protein>
    <submittedName>
        <fullName evidence="14">tRNA nucleotidyltransferase (CCA-adding enzyme)</fullName>
    </submittedName>
</protein>
<dbReference type="PANTHER" id="PTHR47545">
    <property type="entry name" value="MULTIFUNCTIONAL CCA PROTEIN"/>
    <property type="match status" value="1"/>
</dbReference>
<feature type="domain" description="tRNA nucleotidyltransferase/poly(A) polymerase RNA and SrmB- binding" evidence="13">
    <location>
        <begin position="158"/>
        <end position="220"/>
    </location>
</feature>
<gene>
    <name evidence="14" type="ORF">SAMN02745664_10172</name>
</gene>
<keyword evidence="15" id="KW-1185">Reference proteome</keyword>
<dbReference type="InterPro" id="IPR012006">
    <property type="entry name" value="CCA_bact"/>
</dbReference>
<name>A0A1N7D871_9GAMM</name>
<dbReference type="Pfam" id="PF01743">
    <property type="entry name" value="PolyA_pol"/>
    <property type="match status" value="1"/>
</dbReference>
<dbReference type="SUPFAM" id="SSF81891">
    <property type="entry name" value="Poly A polymerase C-terminal region-like"/>
    <property type="match status" value="1"/>
</dbReference>
<evidence type="ECO:0000256" key="1">
    <source>
        <dbReference type="ARBA" id="ARBA00001946"/>
    </source>
</evidence>
<dbReference type="InterPro" id="IPR032828">
    <property type="entry name" value="PolyA_RNA-bd"/>
</dbReference>
<dbReference type="GO" id="GO:0003723">
    <property type="term" value="F:RNA binding"/>
    <property type="evidence" value="ECO:0007669"/>
    <property type="project" value="UniProtKB-KW"/>
</dbReference>
<reference evidence="15" key="1">
    <citation type="submission" date="2017-01" db="EMBL/GenBank/DDBJ databases">
        <authorList>
            <person name="Varghese N."/>
            <person name="Submissions S."/>
        </authorList>
    </citation>
    <scope>NUCLEOTIDE SEQUENCE [LARGE SCALE GENOMIC DNA]</scope>
    <source>
        <strain evidence="15">DSM 21768</strain>
    </source>
</reference>
<comment type="similarity">
    <text evidence="11">Belongs to the tRNA nucleotidyltransferase/poly(A) polymerase family.</text>
</comment>
<dbReference type="PIRSF" id="PIRSF000813">
    <property type="entry name" value="CCA_bact"/>
    <property type="match status" value="1"/>
</dbReference>
<evidence type="ECO:0000256" key="5">
    <source>
        <dbReference type="ARBA" id="ARBA00022723"/>
    </source>
</evidence>
<dbReference type="InterPro" id="IPR050124">
    <property type="entry name" value="tRNA_CCA-adding_enzyme"/>
</dbReference>
<dbReference type="SUPFAM" id="SSF81301">
    <property type="entry name" value="Nucleotidyltransferase"/>
    <property type="match status" value="1"/>
</dbReference>
<dbReference type="Gene3D" id="3.30.460.10">
    <property type="entry name" value="Beta Polymerase, domain 2"/>
    <property type="match status" value="1"/>
</dbReference>
<dbReference type="STRING" id="34061.B0189_00650"/>
<evidence type="ECO:0000256" key="10">
    <source>
        <dbReference type="ARBA" id="ARBA00022884"/>
    </source>
</evidence>
<comment type="cofactor">
    <cofactor evidence="1">
        <name>Mg(2+)</name>
        <dbReference type="ChEBI" id="CHEBI:18420"/>
    </cofactor>
</comment>
<dbReference type="GO" id="GO:0005524">
    <property type="term" value="F:ATP binding"/>
    <property type="evidence" value="ECO:0007669"/>
    <property type="project" value="UniProtKB-KW"/>
</dbReference>
<keyword evidence="2 11" id="KW-0808">Transferase</keyword>
<keyword evidence="7" id="KW-0692">RNA repair</keyword>
<dbReference type="GO" id="GO:0001680">
    <property type="term" value="P:tRNA 3'-terminal CCA addition"/>
    <property type="evidence" value="ECO:0007669"/>
    <property type="project" value="InterPro"/>
</dbReference>
<dbReference type="GO" id="GO:0046872">
    <property type="term" value="F:metal ion binding"/>
    <property type="evidence" value="ECO:0007669"/>
    <property type="project" value="UniProtKB-KW"/>
</dbReference>
<dbReference type="Proteomes" id="UP000187495">
    <property type="component" value="Unassembled WGS sequence"/>
</dbReference>
<dbReference type="Pfam" id="PF12627">
    <property type="entry name" value="PolyA_pol_RNAbd"/>
    <property type="match status" value="1"/>
</dbReference>
<accession>A0A1N7D871</accession>
<keyword evidence="9" id="KW-0460">Magnesium</keyword>
<keyword evidence="6" id="KW-0547">Nucleotide-binding</keyword>
<dbReference type="EMBL" id="FTNU01000001">
    <property type="protein sequence ID" value="SIR72043.1"/>
    <property type="molecule type" value="Genomic_DNA"/>
</dbReference>
<dbReference type="GO" id="GO:0042245">
    <property type="term" value="P:RNA repair"/>
    <property type="evidence" value="ECO:0007669"/>
    <property type="project" value="UniProtKB-KW"/>
</dbReference>
<dbReference type="GO" id="GO:0004810">
    <property type="term" value="F:CCA tRNA nucleotidyltransferase activity"/>
    <property type="evidence" value="ECO:0007669"/>
    <property type="project" value="InterPro"/>
</dbReference>
<evidence type="ECO:0000259" key="13">
    <source>
        <dbReference type="Pfam" id="PF12627"/>
    </source>
</evidence>
<evidence type="ECO:0000256" key="6">
    <source>
        <dbReference type="ARBA" id="ARBA00022741"/>
    </source>
</evidence>
<evidence type="ECO:0000256" key="2">
    <source>
        <dbReference type="ARBA" id="ARBA00022679"/>
    </source>
</evidence>
<dbReference type="InterPro" id="IPR002646">
    <property type="entry name" value="PolA_pol_head_dom"/>
</dbReference>
<organism evidence="14 15">
    <name type="scientific">Moraxella cuniculi DSM 21768</name>
    <dbReference type="NCBI Taxonomy" id="1122245"/>
    <lineage>
        <taxon>Bacteria</taxon>
        <taxon>Pseudomonadati</taxon>
        <taxon>Pseudomonadota</taxon>
        <taxon>Gammaproteobacteria</taxon>
        <taxon>Moraxellales</taxon>
        <taxon>Moraxellaceae</taxon>
        <taxon>Moraxella</taxon>
    </lineage>
</organism>
<keyword evidence="4" id="KW-0548">Nucleotidyltransferase</keyword>
<evidence type="ECO:0000256" key="3">
    <source>
        <dbReference type="ARBA" id="ARBA00022694"/>
    </source>
</evidence>
<keyword evidence="3" id="KW-0819">tRNA processing</keyword>
<feature type="domain" description="Poly A polymerase head" evidence="12">
    <location>
        <begin position="3"/>
        <end position="131"/>
    </location>
</feature>
<proteinExistence type="inferred from homology"/>
<dbReference type="PANTHER" id="PTHR47545:SF1">
    <property type="entry name" value="MULTIFUNCTIONAL CCA PROTEIN"/>
    <property type="match status" value="1"/>
</dbReference>
<dbReference type="Gene3D" id="1.10.3090.10">
    <property type="entry name" value="cca-adding enzyme, domain 2"/>
    <property type="match status" value="1"/>
</dbReference>
<keyword evidence="10 11" id="KW-0694">RNA-binding</keyword>
<evidence type="ECO:0000313" key="14">
    <source>
        <dbReference type="EMBL" id="SIR72043.1"/>
    </source>
</evidence>
<dbReference type="InterPro" id="IPR043519">
    <property type="entry name" value="NT_sf"/>
</dbReference>
<dbReference type="RefSeq" id="WP_076554221.1">
    <property type="nucleotide sequence ID" value="NZ_FTNU01000001.1"/>
</dbReference>
<evidence type="ECO:0000256" key="7">
    <source>
        <dbReference type="ARBA" id="ARBA00022800"/>
    </source>
</evidence>
<evidence type="ECO:0000256" key="11">
    <source>
        <dbReference type="RuleBase" id="RU003953"/>
    </source>
</evidence>
<evidence type="ECO:0000259" key="12">
    <source>
        <dbReference type="Pfam" id="PF01743"/>
    </source>
</evidence>
<evidence type="ECO:0000256" key="8">
    <source>
        <dbReference type="ARBA" id="ARBA00022840"/>
    </source>
</evidence>
<keyword evidence="8" id="KW-0067">ATP-binding</keyword>
<evidence type="ECO:0000256" key="9">
    <source>
        <dbReference type="ARBA" id="ARBA00022842"/>
    </source>
</evidence>
<dbReference type="AlphaFoldDB" id="A0A1N7D871"/>